<protein>
    <submittedName>
        <fullName evidence="2">Uncharacterized protein</fullName>
    </submittedName>
</protein>
<sequence>MSSQVGVAGRHMIKVHDDVSDNSSIDSLLSPSSPVNNKQWTNKKNKSLINYINREAGHSQDSGVLVELCGHI</sequence>
<reference evidence="2" key="1">
    <citation type="submission" date="2017-05" db="UniProtKB">
        <authorList>
            <consortium name="EnsemblMetazoa"/>
        </authorList>
    </citation>
    <scope>IDENTIFICATION</scope>
</reference>
<dbReference type="AlphaFoldDB" id="A0A1X7TX73"/>
<dbReference type="EnsemblMetazoa" id="Aqu2.1.19988_001">
    <property type="protein sequence ID" value="Aqu2.1.19988_001"/>
    <property type="gene ID" value="Aqu2.1.19988"/>
</dbReference>
<feature type="compositionally biased region" description="Low complexity" evidence="1">
    <location>
        <begin position="21"/>
        <end position="35"/>
    </location>
</feature>
<dbReference type="InParanoid" id="A0A1X7TX73"/>
<evidence type="ECO:0000313" key="2">
    <source>
        <dbReference type="EnsemblMetazoa" id="Aqu2.1.19988_001"/>
    </source>
</evidence>
<proteinExistence type="predicted"/>
<feature type="region of interest" description="Disordered" evidence="1">
    <location>
        <begin position="21"/>
        <end position="41"/>
    </location>
</feature>
<organism evidence="2">
    <name type="scientific">Amphimedon queenslandica</name>
    <name type="common">Sponge</name>
    <dbReference type="NCBI Taxonomy" id="400682"/>
    <lineage>
        <taxon>Eukaryota</taxon>
        <taxon>Metazoa</taxon>
        <taxon>Porifera</taxon>
        <taxon>Demospongiae</taxon>
        <taxon>Heteroscleromorpha</taxon>
        <taxon>Haplosclerida</taxon>
        <taxon>Niphatidae</taxon>
        <taxon>Amphimedon</taxon>
    </lineage>
</organism>
<accession>A0A1X7TX73</accession>
<name>A0A1X7TX73_AMPQE</name>
<evidence type="ECO:0000256" key="1">
    <source>
        <dbReference type="SAM" id="MobiDB-lite"/>
    </source>
</evidence>